<dbReference type="InterPro" id="IPR025245">
    <property type="entry name" value="DUF4197"/>
</dbReference>
<dbReference type="Pfam" id="PF13852">
    <property type="entry name" value="DUF4197"/>
    <property type="match status" value="1"/>
</dbReference>
<accession>A0A6M2BRD3</accession>
<comment type="caution">
    <text evidence="2">The sequence shown here is derived from an EMBL/GenBank/DDBJ whole genome shotgun (WGS) entry which is preliminary data.</text>
</comment>
<dbReference type="Proteomes" id="UP000472676">
    <property type="component" value="Unassembled WGS sequence"/>
</dbReference>
<name>A0A6M2BRD3_9GAMM</name>
<evidence type="ECO:0000313" key="3">
    <source>
        <dbReference type="Proteomes" id="UP000472676"/>
    </source>
</evidence>
<protein>
    <submittedName>
        <fullName evidence="2">DUF4197 domain-containing protein</fullName>
    </submittedName>
</protein>
<reference evidence="2 3" key="1">
    <citation type="journal article" date="2014" name="Int. J. Syst. Evol. Microbiol.">
        <title>Solimonas terrae sp. nov., isolated from soil.</title>
        <authorList>
            <person name="Kim S.J."/>
            <person name="Moon J.Y."/>
            <person name="Weon H.Y."/>
            <person name="Ahn J.H."/>
            <person name="Chen W.M."/>
            <person name="Kwon S.W."/>
        </authorList>
    </citation>
    <scope>NUCLEOTIDE SEQUENCE [LARGE SCALE GENOMIC DNA]</scope>
    <source>
        <strain evidence="2 3">KIS83-12</strain>
    </source>
</reference>
<dbReference type="AlphaFoldDB" id="A0A6M2BRD3"/>
<sequence length="248" mass="26437">MVPVRLLSRMLPALLLPLSFACAASWKSDLGNWFKQAQPPPAGATALDNSQIVSGLREALAQGTTKAINQLGRTDGFWGDAAVRIPLPSPLSGIENSLRQFGQGPRLDEFQLTLNRAAERAVPQVADIFGNAVRQMSVADARAILDGPQDAATRYFQRTASDSLRVKILPIVRGATAGVGVTQSYKQLSAKAGPLLQLSGHAVPDLDNYVTDKALAGLFTTIAAEEARIRTNPAARGTELLKQVFGSH</sequence>
<evidence type="ECO:0000256" key="1">
    <source>
        <dbReference type="SAM" id="SignalP"/>
    </source>
</evidence>
<evidence type="ECO:0000313" key="2">
    <source>
        <dbReference type="EMBL" id="NGY04805.1"/>
    </source>
</evidence>
<feature type="chain" id="PRO_5026885592" evidence="1">
    <location>
        <begin position="24"/>
        <end position="248"/>
    </location>
</feature>
<gene>
    <name evidence="2" type="ORF">G7Y85_08510</name>
</gene>
<dbReference type="PROSITE" id="PS51257">
    <property type="entry name" value="PROKAR_LIPOPROTEIN"/>
    <property type="match status" value="1"/>
</dbReference>
<organism evidence="2 3">
    <name type="scientific">Solimonas terrae</name>
    <dbReference type="NCBI Taxonomy" id="1396819"/>
    <lineage>
        <taxon>Bacteria</taxon>
        <taxon>Pseudomonadati</taxon>
        <taxon>Pseudomonadota</taxon>
        <taxon>Gammaproteobacteria</taxon>
        <taxon>Nevskiales</taxon>
        <taxon>Nevskiaceae</taxon>
        <taxon>Solimonas</taxon>
    </lineage>
</organism>
<proteinExistence type="predicted"/>
<feature type="signal peptide" evidence="1">
    <location>
        <begin position="1"/>
        <end position="23"/>
    </location>
</feature>
<dbReference type="EMBL" id="JAAMOW010000004">
    <property type="protein sequence ID" value="NGY04805.1"/>
    <property type="molecule type" value="Genomic_DNA"/>
</dbReference>
<keyword evidence="3" id="KW-1185">Reference proteome</keyword>
<keyword evidence="1" id="KW-0732">Signal</keyword>